<feature type="compositionally biased region" description="Basic and acidic residues" evidence="2">
    <location>
        <begin position="146"/>
        <end position="156"/>
    </location>
</feature>
<dbReference type="OrthoDB" id="641149at2759"/>
<dbReference type="Gene3D" id="2.30.30.140">
    <property type="match status" value="1"/>
</dbReference>
<feature type="compositionally biased region" description="Acidic residues" evidence="2">
    <location>
        <begin position="157"/>
        <end position="166"/>
    </location>
</feature>
<gene>
    <name evidence="4" type="ORF">FCALED_LOCUS4132</name>
</gene>
<feature type="region of interest" description="Disordered" evidence="2">
    <location>
        <begin position="181"/>
        <end position="206"/>
    </location>
</feature>
<feature type="compositionally biased region" description="Basic residues" evidence="2">
    <location>
        <begin position="370"/>
        <end position="379"/>
    </location>
</feature>
<feature type="region of interest" description="Disordered" evidence="2">
    <location>
        <begin position="327"/>
        <end position="353"/>
    </location>
</feature>
<feature type="compositionally biased region" description="Polar residues" evidence="2">
    <location>
        <begin position="438"/>
        <end position="454"/>
    </location>
</feature>
<feature type="compositionally biased region" description="Basic residues" evidence="2">
    <location>
        <begin position="721"/>
        <end position="730"/>
    </location>
</feature>
<feature type="compositionally biased region" description="Basic and acidic residues" evidence="2">
    <location>
        <begin position="53"/>
        <end position="70"/>
    </location>
</feature>
<comment type="caution">
    <text evidence="4">The sequence shown here is derived from an EMBL/GenBank/DDBJ whole genome shotgun (WGS) entry which is preliminary data.</text>
</comment>
<evidence type="ECO:0000259" key="3">
    <source>
        <dbReference type="Pfam" id="PF00855"/>
    </source>
</evidence>
<organism evidence="4 5">
    <name type="scientific">Funneliformis caledonium</name>
    <dbReference type="NCBI Taxonomy" id="1117310"/>
    <lineage>
        <taxon>Eukaryota</taxon>
        <taxon>Fungi</taxon>
        <taxon>Fungi incertae sedis</taxon>
        <taxon>Mucoromycota</taxon>
        <taxon>Glomeromycotina</taxon>
        <taxon>Glomeromycetes</taxon>
        <taxon>Glomerales</taxon>
        <taxon>Glomeraceae</taxon>
        <taxon>Funneliformis</taxon>
    </lineage>
</organism>
<feature type="compositionally biased region" description="Acidic residues" evidence="2">
    <location>
        <begin position="685"/>
        <end position="702"/>
    </location>
</feature>
<feature type="region of interest" description="Disordered" evidence="2">
    <location>
        <begin position="30"/>
        <end position="70"/>
    </location>
</feature>
<feature type="compositionally biased region" description="Basic and acidic residues" evidence="2">
    <location>
        <begin position="457"/>
        <end position="466"/>
    </location>
</feature>
<dbReference type="EMBL" id="CAJVPQ010000783">
    <property type="protein sequence ID" value="CAG8509754.1"/>
    <property type="molecule type" value="Genomic_DNA"/>
</dbReference>
<accession>A0A9N8ZVH4</accession>
<dbReference type="SUPFAM" id="SSF63748">
    <property type="entry name" value="Tudor/PWWP/MBT"/>
    <property type="match status" value="1"/>
</dbReference>
<feature type="region of interest" description="Disordered" evidence="2">
    <location>
        <begin position="367"/>
        <end position="522"/>
    </location>
</feature>
<sequence>MTSVSSSPNGANKPWFCTNERLHWEFFGKKQQGTVQPRDDGVDKPQEANIKQKQQEANKKQSSAPEDKTRQAYLQSVHFFLQKRICDEEQEDIELEEDFILEDEALEPEPPLYDSPGPIFMDSEGSPKSEEKRTEDESNSEEAEDSNEKSEATKSEDDVDIDEEEGISIRKFTRRTRSRVIITPKKPQTRKSQRKASRSKDEESENNFKGRDIVFVDPLDDKAEFWWPAMIVPQNEIDESMDVDGKLEENLLSGKFLVRYFEDMTYSVVEQKGLKHFIPDEEPYLTFKNNSDKFSSHIGVRRAMQCKGKGEPNKSFKWDYWKRPIEENQEHTPVPTTTSNTKRRASTYKSGSKSNYKSLEVEVIVPPSRIRSRKNKSPVRRNSSTRSKSSIANGGNKSSQFSHEAEPSEEESAIDVYIVNPPKPPLLGRRRKSEIENSDSLINNDTIKDSNNNMKAEIVDKEEKKSNKSSKRRRSSLTDISDDGEQNSNNNSRNRKLKRTSAGESMDEEPMVPPPTTPDTTSTMVETITELPMEIAENLIESSTEPEHSEQIEKGNEPLIEIMEEDHVPSTAAPLTSPSSTSPPLTIEDLSEEAQINIAKFNFDDPTLDPEAKEKLYDDAEEELRSLMKEWRVLNRNIRKAEKELLSKRTRKLRNNEGPEDDNIETEDDEGDANGHVDNSVELVDSSENENYNEDDEEDEEIQVVTRSLSQRKLSEDTKMSKGKRTLKKI</sequence>
<feature type="domain" description="PWWP" evidence="3">
    <location>
        <begin position="226"/>
        <end position="304"/>
    </location>
</feature>
<feature type="compositionally biased region" description="Acidic residues" evidence="2">
    <location>
        <begin position="658"/>
        <end position="672"/>
    </location>
</feature>
<dbReference type="Pfam" id="PF00855">
    <property type="entry name" value="PWWP"/>
    <property type="match status" value="1"/>
</dbReference>
<dbReference type="AlphaFoldDB" id="A0A9N8ZVH4"/>
<dbReference type="CDD" id="cd05162">
    <property type="entry name" value="PWWP"/>
    <property type="match status" value="1"/>
</dbReference>
<feature type="region of interest" description="Disordered" evidence="2">
    <location>
        <begin position="95"/>
        <end position="167"/>
    </location>
</feature>
<evidence type="ECO:0000313" key="4">
    <source>
        <dbReference type="EMBL" id="CAG8509754.1"/>
    </source>
</evidence>
<feature type="compositionally biased region" description="Acidic residues" evidence="2">
    <location>
        <begin position="95"/>
        <end position="107"/>
    </location>
</feature>
<reference evidence="4" key="1">
    <citation type="submission" date="2021-06" db="EMBL/GenBank/DDBJ databases">
        <authorList>
            <person name="Kallberg Y."/>
            <person name="Tangrot J."/>
            <person name="Rosling A."/>
        </authorList>
    </citation>
    <scope>NUCLEOTIDE SEQUENCE</scope>
    <source>
        <strain evidence="4">UK204</strain>
    </source>
</reference>
<feature type="coiled-coil region" evidence="1">
    <location>
        <begin position="617"/>
        <end position="644"/>
    </location>
</feature>
<keyword evidence="1" id="KW-0175">Coiled coil</keyword>
<feature type="compositionally biased region" description="Basic residues" evidence="2">
    <location>
        <begin position="187"/>
        <end position="197"/>
    </location>
</feature>
<evidence type="ECO:0000256" key="1">
    <source>
        <dbReference type="SAM" id="Coils"/>
    </source>
</evidence>
<evidence type="ECO:0000256" key="2">
    <source>
        <dbReference type="SAM" id="MobiDB-lite"/>
    </source>
</evidence>
<keyword evidence="5" id="KW-1185">Reference proteome</keyword>
<name>A0A9N8ZVH4_9GLOM</name>
<feature type="compositionally biased region" description="Basic and acidic residues" evidence="2">
    <location>
        <begin position="125"/>
        <end position="136"/>
    </location>
</feature>
<proteinExistence type="predicted"/>
<protein>
    <submittedName>
        <fullName evidence="4">3069_t:CDS:1</fullName>
    </submittedName>
</protein>
<feature type="compositionally biased region" description="Basic and acidic residues" evidence="2">
    <location>
        <begin position="37"/>
        <end position="46"/>
    </location>
</feature>
<dbReference type="InterPro" id="IPR000313">
    <property type="entry name" value="PWWP_dom"/>
</dbReference>
<evidence type="ECO:0000313" key="5">
    <source>
        <dbReference type="Proteomes" id="UP000789570"/>
    </source>
</evidence>
<feature type="compositionally biased region" description="Polar residues" evidence="2">
    <location>
        <begin position="380"/>
        <end position="402"/>
    </location>
</feature>
<feature type="region of interest" description="Disordered" evidence="2">
    <location>
        <begin position="645"/>
        <end position="730"/>
    </location>
</feature>
<dbReference type="Proteomes" id="UP000789570">
    <property type="component" value="Unassembled WGS sequence"/>
</dbReference>